<dbReference type="GO" id="GO:0005524">
    <property type="term" value="F:ATP binding"/>
    <property type="evidence" value="ECO:0007669"/>
    <property type="project" value="UniProtKB-KW"/>
</dbReference>
<keyword evidence="12" id="KW-1133">Transmembrane helix</keyword>
<dbReference type="Proteomes" id="UP000317180">
    <property type="component" value="Unassembled WGS sequence"/>
</dbReference>
<dbReference type="CDD" id="cd06225">
    <property type="entry name" value="HAMP"/>
    <property type="match status" value="1"/>
</dbReference>
<evidence type="ECO:0000256" key="10">
    <source>
        <dbReference type="ARBA" id="ARBA00023012"/>
    </source>
</evidence>
<dbReference type="Pfam" id="PF00672">
    <property type="entry name" value="HAMP"/>
    <property type="match status" value="1"/>
</dbReference>
<dbReference type="InterPro" id="IPR003660">
    <property type="entry name" value="HAMP_dom"/>
</dbReference>
<comment type="catalytic activity">
    <reaction evidence="1">
        <text>ATP + protein L-histidine = ADP + protein N-phospho-L-histidine.</text>
        <dbReference type="EC" id="2.7.13.3"/>
    </reaction>
</comment>
<organism evidence="15 16">
    <name type="scientific">Brevibacillus agri</name>
    <dbReference type="NCBI Taxonomy" id="51101"/>
    <lineage>
        <taxon>Bacteria</taxon>
        <taxon>Bacillati</taxon>
        <taxon>Bacillota</taxon>
        <taxon>Bacilli</taxon>
        <taxon>Bacillales</taxon>
        <taxon>Paenibacillaceae</taxon>
        <taxon>Brevibacillus</taxon>
    </lineage>
</organism>
<keyword evidence="11 12" id="KW-0472">Membrane</keyword>
<dbReference type="EMBL" id="RHHN01000071">
    <property type="protein sequence ID" value="RNB50276.1"/>
    <property type="molecule type" value="Genomic_DNA"/>
</dbReference>
<protein>
    <recommendedName>
        <fullName evidence="3">histidine kinase</fullName>
        <ecNumber evidence="3">2.7.13.3</ecNumber>
    </recommendedName>
</protein>
<keyword evidence="10" id="KW-0902">Two-component regulatory system</keyword>
<evidence type="ECO:0000313" key="17">
    <source>
        <dbReference type="Proteomes" id="UP000317180"/>
    </source>
</evidence>
<dbReference type="GO" id="GO:0004673">
    <property type="term" value="F:protein histidine kinase activity"/>
    <property type="evidence" value="ECO:0007669"/>
    <property type="project" value="UniProtKB-EC"/>
</dbReference>
<comment type="subcellular location">
    <subcellularLocation>
        <location evidence="2">Cell membrane</location>
        <topology evidence="2">Multi-pass membrane protein</topology>
    </subcellularLocation>
</comment>
<dbReference type="Proteomes" id="UP000276178">
    <property type="component" value="Unassembled WGS sequence"/>
</dbReference>
<evidence type="ECO:0000256" key="6">
    <source>
        <dbReference type="ARBA" id="ARBA00022679"/>
    </source>
</evidence>
<dbReference type="PANTHER" id="PTHR45528:SF1">
    <property type="entry name" value="SENSOR HISTIDINE KINASE CPXA"/>
    <property type="match status" value="1"/>
</dbReference>
<accession>A0A3M8AGE2</accession>
<dbReference type="AlphaFoldDB" id="A0A3M8AGE2"/>
<dbReference type="Gene3D" id="6.10.340.10">
    <property type="match status" value="1"/>
</dbReference>
<keyword evidence="4" id="KW-1003">Cell membrane</keyword>
<feature type="transmembrane region" description="Helical" evidence="12">
    <location>
        <begin position="103"/>
        <end position="122"/>
    </location>
</feature>
<evidence type="ECO:0000256" key="1">
    <source>
        <dbReference type="ARBA" id="ARBA00000085"/>
    </source>
</evidence>
<evidence type="ECO:0000256" key="7">
    <source>
        <dbReference type="ARBA" id="ARBA00022741"/>
    </source>
</evidence>
<dbReference type="PROSITE" id="PS50885">
    <property type="entry name" value="HAMP"/>
    <property type="match status" value="1"/>
</dbReference>
<keyword evidence="12" id="KW-0812">Transmembrane</keyword>
<keyword evidence="9" id="KW-0067">ATP-binding</keyword>
<dbReference type="InterPro" id="IPR050398">
    <property type="entry name" value="HssS/ArlS-like"/>
</dbReference>
<dbReference type="GO" id="GO:0000160">
    <property type="term" value="P:phosphorelay signal transduction system"/>
    <property type="evidence" value="ECO:0007669"/>
    <property type="project" value="UniProtKB-KW"/>
</dbReference>
<evidence type="ECO:0000256" key="8">
    <source>
        <dbReference type="ARBA" id="ARBA00022777"/>
    </source>
</evidence>
<evidence type="ECO:0000256" key="2">
    <source>
        <dbReference type="ARBA" id="ARBA00004651"/>
    </source>
</evidence>
<evidence type="ECO:0000256" key="4">
    <source>
        <dbReference type="ARBA" id="ARBA00022475"/>
    </source>
</evidence>
<reference evidence="15 16" key="1">
    <citation type="submission" date="2018-10" db="EMBL/GenBank/DDBJ databases">
        <title>Phylogenomics of Brevibacillus.</title>
        <authorList>
            <person name="Dunlap C."/>
        </authorList>
    </citation>
    <scope>NUCLEOTIDE SEQUENCE [LARGE SCALE GENOMIC DNA]</scope>
    <source>
        <strain evidence="15 16">NRRL NRS 1219</strain>
    </source>
</reference>
<sequence length="183" mass="21244">MFTMVEYRRGQYMYVVEGFPLDYRGREVSLPTEIENNHYQDLVEAFAEKTVKVSDLTYSDKWGAAVSTFVPLFDSEQNFIGVLGVDVDGTEIHQLMTEHRRQIIIITIISTIAGLLLVYLMTRYLLTPLQLLIHKIHRVKEGDLRTRLDCERNDEIGQLASAFNEMVSVFYFNQLKKKSDELQ</sequence>
<evidence type="ECO:0000313" key="15">
    <source>
        <dbReference type="EMBL" id="RNB50276.1"/>
    </source>
</evidence>
<proteinExistence type="predicted"/>
<keyword evidence="7" id="KW-0547">Nucleotide-binding</keyword>
<evidence type="ECO:0000256" key="12">
    <source>
        <dbReference type="SAM" id="Phobius"/>
    </source>
</evidence>
<evidence type="ECO:0000256" key="11">
    <source>
        <dbReference type="ARBA" id="ARBA00023136"/>
    </source>
</evidence>
<comment type="caution">
    <text evidence="15">The sequence shown here is derived from an EMBL/GenBank/DDBJ whole genome shotgun (WGS) entry which is preliminary data.</text>
</comment>
<evidence type="ECO:0000256" key="3">
    <source>
        <dbReference type="ARBA" id="ARBA00012438"/>
    </source>
</evidence>
<evidence type="ECO:0000259" key="13">
    <source>
        <dbReference type="PROSITE" id="PS50885"/>
    </source>
</evidence>
<dbReference type="SUPFAM" id="SSF158472">
    <property type="entry name" value="HAMP domain-like"/>
    <property type="match status" value="1"/>
</dbReference>
<name>A0A3M8AGE2_9BACL</name>
<feature type="domain" description="HAMP" evidence="13">
    <location>
        <begin position="123"/>
        <end position="167"/>
    </location>
</feature>
<reference evidence="14 17" key="2">
    <citation type="submission" date="2019-06" db="EMBL/GenBank/DDBJ databases">
        <title>Whole genome shotgun sequence of Brevibacillus agri NBRC 15538.</title>
        <authorList>
            <person name="Hosoyama A."/>
            <person name="Uohara A."/>
            <person name="Ohji S."/>
            <person name="Ichikawa N."/>
        </authorList>
    </citation>
    <scope>NUCLEOTIDE SEQUENCE [LARGE SCALE GENOMIC DNA]</scope>
    <source>
        <strain evidence="14 17">NBRC 15538</strain>
    </source>
</reference>
<gene>
    <name evidence="14" type="ORF">BAG01nite_42330</name>
    <name evidence="15" type="ORF">EB820_21825</name>
</gene>
<dbReference type="GO" id="GO:0005886">
    <property type="term" value="C:plasma membrane"/>
    <property type="evidence" value="ECO:0007669"/>
    <property type="project" value="UniProtKB-SubCell"/>
</dbReference>
<keyword evidence="8" id="KW-0418">Kinase</keyword>
<keyword evidence="17" id="KW-1185">Reference proteome</keyword>
<keyword evidence="5" id="KW-0597">Phosphoprotein</keyword>
<evidence type="ECO:0000313" key="14">
    <source>
        <dbReference type="EMBL" id="GED28131.1"/>
    </source>
</evidence>
<evidence type="ECO:0000256" key="9">
    <source>
        <dbReference type="ARBA" id="ARBA00022840"/>
    </source>
</evidence>
<evidence type="ECO:0000256" key="5">
    <source>
        <dbReference type="ARBA" id="ARBA00022553"/>
    </source>
</evidence>
<dbReference type="PANTHER" id="PTHR45528">
    <property type="entry name" value="SENSOR HISTIDINE KINASE CPXA"/>
    <property type="match status" value="1"/>
</dbReference>
<dbReference type="EC" id="2.7.13.3" evidence="3"/>
<dbReference type="EMBL" id="BJOD01000060">
    <property type="protein sequence ID" value="GED28131.1"/>
    <property type="molecule type" value="Genomic_DNA"/>
</dbReference>
<keyword evidence="6" id="KW-0808">Transferase</keyword>
<dbReference type="SMART" id="SM00304">
    <property type="entry name" value="HAMP"/>
    <property type="match status" value="1"/>
</dbReference>
<evidence type="ECO:0000313" key="16">
    <source>
        <dbReference type="Proteomes" id="UP000276178"/>
    </source>
</evidence>